<name>A0A0G1A8B5_9BACT</name>
<evidence type="ECO:0000259" key="5">
    <source>
        <dbReference type="Pfam" id="PF00437"/>
    </source>
</evidence>
<gene>
    <name evidence="7" type="ORF">UV20_C0002G0064</name>
</gene>
<dbReference type="InterPro" id="IPR037257">
    <property type="entry name" value="T2SS_E_N_sf"/>
</dbReference>
<feature type="domain" description="Bacterial type II secretion system protein E" evidence="5">
    <location>
        <begin position="142"/>
        <end position="526"/>
    </location>
</feature>
<dbReference type="Gene3D" id="3.40.50.300">
    <property type="entry name" value="P-loop containing nucleotide triphosphate hydrolases"/>
    <property type="match status" value="1"/>
</dbReference>
<dbReference type="GO" id="GO:0005886">
    <property type="term" value="C:plasma membrane"/>
    <property type="evidence" value="ECO:0007669"/>
    <property type="project" value="TreeGrafter"/>
</dbReference>
<dbReference type="EMBL" id="LCDO01000002">
    <property type="protein sequence ID" value="KKS57275.1"/>
    <property type="molecule type" value="Genomic_DNA"/>
</dbReference>
<evidence type="ECO:0000313" key="7">
    <source>
        <dbReference type="EMBL" id="KKS57275.1"/>
    </source>
</evidence>
<dbReference type="InterPro" id="IPR001482">
    <property type="entry name" value="T2SS/T4SS_dom"/>
</dbReference>
<keyword evidence="3" id="KW-0067">ATP-binding</keyword>
<dbReference type="InterPro" id="IPR007831">
    <property type="entry name" value="T2SS_GspE_N"/>
</dbReference>
<dbReference type="GO" id="GO:0005524">
    <property type="term" value="F:ATP binding"/>
    <property type="evidence" value="ECO:0007669"/>
    <property type="project" value="UniProtKB-KW"/>
</dbReference>
<dbReference type="AlphaFoldDB" id="A0A0G1A8B5"/>
<dbReference type="InterPro" id="IPR027417">
    <property type="entry name" value="P-loop_NTPase"/>
</dbReference>
<dbReference type="PANTHER" id="PTHR30258">
    <property type="entry name" value="TYPE II SECRETION SYSTEM PROTEIN GSPE-RELATED"/>
    <property type="match status" value="1"/>
</dbReference>
<dbReference type="SUPFAM" id="SSF160246">
    <property type="entry name" value="EspE N-terminal domain-like"/>
    <property type="match status" value="1"/>
</dbReference>
<dbReference type="Pfam" id="PF00437">
    <property type="entry name" value="T2SSE"/>
    <property type="match status" value="1"/>
</dbReference>
<accession>A0A0G1A8B5</accession>
<comment type="caution">
    <text evidence="7">The sequence shown here is derived from an EMBL/GenBank/DDBJ whole genome shotgun (WGS) entry which is preliminary data.</text>
</comment>
<feature type="region of interest" description="Disordered" evidence="4">
    <location>
        <begin position="111"/>
        <end position="139"/>
    </location>
</feature>
<dbReference type="Gene3D" id="3.30.300.160">
    <property type="entry name" value="Type II secretion system, protein E, N-terminal domain"/>
    <property type="match status" value="1"/>
</dbReference>
<organism evidence="7 8">
    <name type="scientific">Candidatus Magasanikbacteria bacterium GW2011_GWA2_42_32</name>
    <dbReference type="NCBI Taxonomy" id="1619039"/>
    <lineage>
        <taxon>Bacteria</taxon>
        <taxon>Candidatus Magasanikiibacteriota</taxon>
    </lineage>
</organism>
<evidence type="ECO:0000256" key="1">
    <source>
        <dbReference type="ARBA" id="ARBA00006611"/>
    </source>
</evidence>
<evidence type="ECO:0000313" key="8">
    <source>
        <dbReference type="Proteomes" id="UP000034837"/>
    </source>
</evidence>
<evidence type="ECO:0000259" key="6">
    <source>
        <dbReference type="Pfam" id="PF05157"/>
    </source>
</evidence>
<evidence type="ECO:0000256" key="3">
    <source>
        <dbReference type="ARBA" id="ARBA00022840"/>
    </source>
</evidence>
<comment type="similarity">
    <text evidence="1">Belongs to the GSP E family.</text>
</comment>
<feature type="domain" description="Type II secretion system protein GspE N-terminal" evidence="6">
    <location>
        <begin position="13"/>
        <end position="91"/>
    </location>
</feature>
<protein>
    <submittedName>
        <fullName evidence="7">Type IV-A pilus assembly ATPase PilB</fullName>
    </submittedName>
</protein>
<reference evidence="7 8" key="1">
    <citation type="journal article" date="2015" name="Nature">
        <title>rRNA introns, odd ribosomes, and small enigmatic genomes across a large radiation of phyla.</title>
        <authorList>
            <person name="Brown C.T."/>
            <person name="Hug L.A."/>
            <person name="Thomas B.C."/>
            <person name="Sharon I."/>
            <person name="Castelle C.J."/>
            <person name="Singh A."/>
            <person name="Wilkins M.J."/>
            <person name="Williams K.H."/>
            <person name="Banfield J.F."/>
        </authorList>
    </citation>
    <scope>NUCLEOTIDE SEQUENCE [LARGE SCALE GENOMIC DNA]</scope>
</reference>
<dbReference type="Proteomes" id="UP000034837">
    <property type="component" value="Unassembled WGS sequence"/>
</dbReference>
<dbReference type="GO" id="GO:0016887">
    <property type="term" value="F:ATP hydrolysis activity"/>
    <property type="evidence" value="ECO:0007669"/>
    <property type="project" value="TreeGrafter"/>
</dbReference>
<keyword evidence="2" id="KW-0547">Nucleotide-binding</keyword>
<sequence>MVESTGVNFFTGFNLDEYEVPSDVLALVPREVALRFKLVPLCIVDKTLTITMVGPSNTDAIEDIKFLTGYKVEVANIPADKIERALDRYYRVGFVEAPHLASGFGKSFEEETPVDLSSFPVDSSDEEPDNREEERMGYSSSQEVPIVRLVNLILVDAVKRGASSIHIEPYSRNFRVRYRIEGQLFEVMRPPQKLKDAIVARIKIMADLDITDRFLPQKGRIQLVMGRDKNVDFNVSTMPVAHGESVVLHILDRSNGRKHLENLGFETAQLEQVTQAAKKSSGLILVTGPVGSGRYTTLYALLTELNDPNRNIFTIEDPILEDFGGINQVQLNTRIGFNLEAAIRHLESQGANVMMVGESPWDRETIEALIKSSLSGRLVLSSFQTENASSAVGRLLDMDFSPFILASSLSLICAQRLARRICKDCREDDDSPMEGLSSVGFTSTDLVTLKLKKGGGCRTCGNTGFKGFVGIQEVLPMSEEFKKALLRGLSPAELRQEAKSLGMMTLRQAGLAKVKQGLTTIAEILRVTPAD</sequence>
<dbReference type="Pfam" id="PF05157">
    <property type="entry name" value="MshEN"/>
    <property type="match status" value="1"/>
</dbReference>
<evidence type="ECO:0000256" key="4">
    <source>
        <dbReference type="SAM" id="MobiDB-lite"/>
    </source>
</evidence>
<dbReference type="SUPFAM" id="SSF52540">
    <property type="entry name" value="P-loop containing nucleoside triphosphate hydrolases"/>
    <property type="match status" value="1"/>
</dbReference>
<dbReference type="Gene3D" id="3.30.450.90">
    <property type="match status" value="1"/>
</dbReference>
<evidence type="ECO:0000256" key="2">
    <source>
        <dbReference type="ARBA" id="ARBA00022741"/>
    </source>
</evidence>
<dbReference type="PANTHER" id="PTHR30258:SF1">
    <property type="entry name" value="PROTEIN TRANSPORT PROTEIN HOFB HOMOLOG"/>
    <property type="match status" value="1"/>
</dbReference>
<proteinExistence type="inferred from homology"/>